<dbReference type="EMBL" id="MU155538">
    <property type="protein sequence ID" value="KAF9472413.1"/>
    <property type="molecule type" value="Genomic_DNA"/>
</dbReference>
<proteinExistence type="predicted"/>
<protein>
    <submittedName>
        <fullName evidence="2">Uncharacterized protein</fullName>
    </submittedName>
</protein>
<keyword evidence="1" id="KW-0812">Transmembrane</keyword>
<name>A0A9P5YMB5_9AGAR</name>
<gene>
    <name evidence="2" type="ORF">BDN70DRAFT_479860</name>
</gene>
<evidence type="ECO:0000256" key="1">
    <source>
        <dbReference type="SAM" id="Phobius"/>
    </source>
</evidence>
<keyword evidence="3" id="KW-1185">Reference proteome</keyword>
<dbReference type="AlphaFoldDB" id="A0A9P5YMB5"/>
<comment type="caution">
    <text evidence="2">The sequence shown here is derived from an EMBL/GenBank/DDBJ whole genome shotgun (WGS) entry which is preliminary data.</text>
</comment>
<evidence type="ECO:0000313" key="3">
    <source>
        <dbReference type="Proteomes" id="UP000807469"/>
    </source>
</evidence>
<reference evidence="2" key="1">
    <citation type="submission" date="2020-11" db="EMBL/GenBank/DDBJ databases">
        <authorList>
            <consortium name="DOE Joint Genome Institute"/>
            <person name="Ahrendt S."/>
            <person name="Riley R."/>
            <person name="Andreopoulos W."/>
            <person name="Labutti K."/>
            <person name="Pangilinan J."/>
            <person name="Ruiz-Duenas F.J."/>
            <person name="Barrasa J.M."/>
            <person name="Sanchez-Garcia M."/>
            <person name="Camarero S."/>
            <person name="Miyauchi S."/>
            <person name="Serrano A."/>
            <person name="Linde D."/>
            <person name="Babiker R."/>
            <person name="Drula E."/>
            <person name="Ayuso-Fernandez I."/>
            <person name="Pacheco R."/>
            <person name="Padilla G."/>
            <person name="Ferreira P."/>
            <person name="Barriuso J."/>
            <person name="Kellner H."/>
            <person name="Castanera R."/>
            <person name="Alfaro M."/>
            <person name="Ramirez L."/>
            <person name="Pisabarro A.G."/>
            <person name="Kuo A."/>
            <person name="Tritt A."/>
            <person name="Lipzen A."/>
            <person name="He G."/>
            <person name="Yan M."/>
            <person name="Ng V."/>
            <person name="Cullen D."/>
            <person name="Martin F."/>
            <person name="Rosso M.-N."/>
            <person name="Henrissat B."/>
            <person name="Hibbett D."/>
            <person name="Martinez A.T."/>
            <person name="Grigoriev I.V."/>
        </authorList>
    </citation>
    <scope>NUCLEOTIDE SEQUENCE</scope>
    <source>
        <strain evidence="2">CIRM-BRFM 674</strain>
    </source>
</reference>
<feature type="transmembrane region" description="Helical" evidence="1">
    <location>
        <begin position="66"/>
        <end position="90"/>
    </location>
</feature>
<keyword evidence="1" id="KW-1133">Transmembrane helix</keyword>
<dbReference type="Proteomes" id="UP000807469">
    <property type="component" value="Unassembled WGS sequence"/>
</dbReference>
<keyword evidence="1" id="KW-0472">Membrane</keyword>
<organism evidence="2 3">
    <name type="scientific">Pholiota conissans</name>
    <dbReference type="NCBI Taxonomy" id="109636"/>
    <lineage>
        <taxon>Eukaryota</taxon>
        <taxon>Fungi</taxon>
        <taxon>Dikarya</taxon>
        <taxon>Basidiomycota</taxon>
        <taxon>Agaricomycotina</taxon>
        <taxon>Agaricomycetes</taxon>
        <taxon>Agaricomycetidae</taxon>
        <taxon>Agaricales</taxon>
        <taxon>Agaricineae</taxon>
        <taxon>Strophariaceae</taxon>
        <taxon>Pholiota</taxon>
    </lineage>
</organism>
<sequence length="120" mass="13186">MRTHSILFSNPTSKQAICASFSTPGCIQISIKICVKFSQFLLPIHHAVFSLENQHRLRAVHRYTSILSLSAAIGLFFLGVVIDGFILYLYRNGQCISDCFVSLVTSSRVVGGGVSVDIHI</sequence>
<accession>A0A9P5YMB5</accession>
<evidence type="ECO:0000313" key="2">
    <source>
        <dbReference type="EMBL" id="KAF9472413.1"/>
    </source>
</evidence>